<comment type="catalytic activity">
    <reaction evidence="2">
        <text>Ni(II)-pyridinium-3,5-bisthiocarboxylate mononucleotide = pyridinium-3,5-bisthiocarboxylate mononucleotide + Ni(2+)</text>
        <dbReference type="Rhea" id="RHEA:54784"/>
        <dbReference type="ChEBI" id="CHEBI:49786"/>
        <dbReference type="ChEBI" id="CHEBI:137372"/>
        <dbReference type="ChEBI" id="CHEBI:137373"/>
        <dbReference type="EC" id="4.99.1.12"/>
    </reaction>
</comment>
<evidence type="ECO:0000313" key="3">
    <source>
        <dbReference type="EMBL" id="MCR9035959.1"/>
    </source>
</evidence>
<dbReference type="NCBIfam" id="TIGR00299">
    <property type="entry name" value="nickel pincer cofactor biosynthesis protein LarC"/>
    <property type="match status" value="1"/>
</dbReference>
<comment type="similarity">
    <text evidence="2">Belongs to the LarC family.</text>
</comment>
<dbReference type="RefSeq" id="WP_258498651.1">
    <property type="nucleotide sequence ID" value="NZ_JANSKA010000002.1"/>
</dbReference>
<sequence>MSTLFWDCQTGISGDMAVASLLDLGASEEAVRAALAPLAGEGFELHVGRVEKAGLDCCDFDVALDEEHDGHDHDLAYLYDPEWTPGGAPHAHGYHHRSYAQVREVLASLDLAPRVRSLAEKAFRLLAQAESKAHGVPVDEVHFHEVGAIDAIVDVVAAAVCLDSLGVDEVIVPRVVEGTGMVRCQHGVIPVPVPAVVNIAAATGLPLSVGPRQGELVTPTGAAIAAAAMTSTLLPKRFSVKACGMGAGKRDYDPPSILRALLIEDVDSGDGTASSAAPAPGDWIWKLECNIDDSTGEMLGAVLEDLMAAGARDAHFLPVFMKKNRPAYELAIICDDAHREALERIVFAETTTIGIRRQRMERSVMDVSWRDVETSYGTVRVKVCERDGLLRAYPEYDSVRAVARAAGTDFRTVYLAAATSV</sequence>
<keyword evidence="4" id="KW-1185">Reference proteome</keyword>
<dbReference type="EMBL" id="JANSKA010000002">
    <property type="protein sequence ID" value="MCR9035959.1"/>
    <property type="molecule type" value="Genomic_DNA"/>
</dbReference>
<evidence type="ECO:0000256" key="1">
    <source>
        <dbReference type="ARBA" id="ARBA00022596"/>
    </source>
</evidence>
<dbReference type="HAMAP" id="MF_01074">
    <property type="entry name" value="LarC"/>
    <property type="match status" value="1"/>
</dbReference>
<name>A0ABT1Z6X7_9ACTN</name>
<dbReference type="Proteomes" id="UP001204320">
    <property type="component" value="Unassembled WGS sequence"/>
</dbReference>
<dbReference type="EC" id="4.99.1.12" evidence="2"/>
<keyword evidence="1 2" id="KW-0533">Nickel</keyword>
<proteinExistence type="inferred from homology"/>
<comment type="caution">
    <text evidence="3">The sequence shown here is derived from an EMBL/GenBank/DDBJ whole genome shotgun (WGS) entry which is preliminary data.</text>
</comment>
<dbReference type="PANTHER" id="PTHR36566">
    <property type="entry name" value="NICKEL INSERTION PROTEIN-RELATED"/>
    <property type="match status" value="1"/>
</dbReference>
<dbReference type="InterPro" id="IPR002822">
    <property type="entry name" value="Ni_insertion"/>
</dbReference>
<evidence type="ECO:0000256" key="2">
    <source>
        <dbReference type="HAMAP-Rule" id="MF_01074"/>
    </source>
</evidence>
<gene>
    <name evidence="2 3" type="primary">larC</name>
    <name evidence="3" type="ORF">NVS32_03235</name>
</gene>
<dbReference type="PANTHER" id="PTHR36566:SF1">
    <property type="entry name" value="PYRIDINIUM-3,5-BISTHIOCARBOXYLIC ACID MONONUCLEOTIDE NICKEL INSERTION PROTEIN"/>
    <property type="match status" value="1"/>
</dbReference>
<comment type="function">
    <text evidence="2">Involved in the biosynthesis of a nickel-pincer cofactor ((SCS)Ni(II) pincer complex). Binds Ni(2+), and functions in nickel delivery to pyridinium-3,5-bisthiocarboxylic acid mononucleotide (P2TMN), to form the mature cofactor. Is thus probably required for the activation of nickel-pincer cofactor-dependent enzymes.</text>
</comment>
<protein>
    <recommendedName>
        <fullName evidence="2">Pyridinium-3,5-bisthiocarboxylic acid mononucleotide nickel insertion protein</fullName>
        <shortName evidence="2">P2TMN nickel insertion protein</shortName>
        <ecNumber evidence="2">4.99.1.12</ecNumber>
    </recommendedName>
    <alternativeName>
        <fullName evidence="2">Nickel-pincer cofactor biosynthesis protein LarC</fullName>
    </alternativeName>
</protein>
<accession>A0ABT1Z6X7</accession>
<keyword evidence="2" id="KW-0456">Lyase</keyword>
<dbReference type="Pfam" id="PF01969">
    <property type="entry name" value="Ni_insertion"/>
    <property type="match status" value="1"/>
</dbReference>
<evidence type="ECO:0000313" key="4">
    <source>
        <dbReference type="Proteomes" id="UP001204320"/>
    </source>
</evidence>
<dbReference type="Gene3D" id="3.30.70.1380">
    <property type="entry name" value="Transcriptional regulatory protein pf0864 domain like"/>
    <property type="match status" value="1"/>
</dbReference>
<reference evidence="3 4" key="1">
    <citation type="submission" date="2022-08" db="EMBL/GenBank/DDBJ databases">
        <title>Tractidigestivibacter montrealensis type strain KD21.</title>
        <authorList>
            <person name="Diop K."/>
            <person name="Richard C."/>
            <person name="Routy B."/>
        </authorList>
    </citation>
    <scope>NUCLEOTIDE SEQUENCE [LARGE SCALE GENOMIC DNA]</scope>
    <source>
        <strain evidence="3 4">KD21</strain>
    </source>
</reference>
<organism evidence="3 4">
    <name type="scientific">Tractidigestivibacter montrealensis</name>
    <dbReference type="NCBI Taxonomy" id="2972466"/>
    <lineage>
        <taxon>Bacteria</taxon>
        <taxon>Bacillati</taxon>
        <taxon>Actinomycetota</taxon>
        <taxon>Coriobacteriia</taxon>
        <taxon>Coriobacteriales</taxon>
        <taxon>Atopobiaceae</taxon>
        <taxon>Tractidigestivibacter</taxon>
    </lineage>
</organism>